<proteinExistence type="predicted"/>
<feature type="compositionally biased region" description="Polar residues" evidence="12">
    <location>
        <begin position="79"/>
        <end position="89"/>
    </location>
</feature>
<keyword evidence="7 10" id="KW-0238">DNA-binding</keyword>
<evidence type="ECO:0000259" key="13">
    <source>
        <dbReference type="PROSITE" id="PS50039"/>
    </source>
</evidence>
<dbReference type="InterPro" id="IPR047412">
    <property type="entry name" value="FH_FOXP1_P2"/>
</dbReference>
<keyword evidence="11" id="KW-0175">Coiled coil</keyword>
<dbReference type="Proteomes" id="UP001187531">
    <property type="component" value="Unassembled WGS sequence"/>
</dbReference>
<feature type="compositionally biased region" description="Polar residues" evidence="12">
    <location>
        <begin position="349"/>
        <end position="361"/>
    </location>
</feature>
<keyword evidence="9 10" id="KW-0539">Nucleus</keyword>
<evidence type="ECO:0000256" key="7">
    <source>
        <dbReference type="ARBA" id="ARBA00023125"/>
    </source>
</evidence>
<evidence type="ECO:0000256" key="11">
    <source>
        <dbReference type="SAM" id="Coils"/>
    </source>
</evidence>
<evidence type="ECO:0000313" key="15">
    <source>
        <dbReference type="Proteomes" id="UP001187531"/>
    </source>
</evidence>
<keyword evidence="5" id="KW-0862">Zinc</keyword>
<dbReference type="EMBL" id="JAVRJZ010000009">
    <property type="protein sequence ID" value="KAK2718692.1"/>
    <property type="molecule type" value="Genomic_DNA"/>
</dbReference>
<evidence type="ECO:0000256" key="6">
    <source>
        <dbReference type="ARBA" id="ARBA00023015"/>
    </source>
</evidence>
<evidence type="ECO:0000256" key="2">
    <source>
        <dbReference type="ARBA" id="ARBA00022491"/>
    </source>
</evidence>
<organism evidence="14 15">
    <name type="scientific">Artemia franciscana</name>
    <name type="common">Brine shrimp</name>
    <name type="synonym">Artemia sanfranciscana</name>
    <dbReference type="NCBI Taxonomy" id="6661"/>
    <lineage>
        <taxon>Eukaryota</taxon>
        <taxon>Metazoa</taxon>
        <taxon>Ecdysozoa</taxon>
        <taxon>Arthropoda</taxon>
        <taxon>Crustacea</taxon>
        <taxon>Branchiopoda</taxon>
        <taxon>Anostraca</taxon>
        <taxon>Artemiidae</taxon>
        <taxon>Artemia</taxon>
    </lineage>
</organism>
<feature type="compositionally biased region" description="Basic and acidic residues" evidence="12">
    <location>
        <begin position="243"/>
        <end position="259"/>
    </location>
</feature>
<dbReference type="PANTHER" id="PTHR45796">
    <property type="entry name" value="FORKHEAD BOX P, ISOFORM C"/>
    <property type="match status" value="1"/>
</dbReference>
<dbReference type="PROSITE" id="PS00658">
    <property type="entry name" value="FORK_HEAD_2"/>
    <property type="match status" value="1"/>
</dbReference>
<reference evidence="14" key="1">
    <citation type="submission" date="2023-07" db="EMBL/GenBank/DDBJ databases">
        <title>Chromosome-level genome assembly of Artemia franciscana.</title>
        <authorList>
            <person name="Jo E."/>
        </authorList>
    </citation>
    <scope>NUCLEOTIDE SEQUENCE</scope>
    <source>
        <tissue evidence="14">Whole body</tissue>
    </source>
</reference>
<dbReference type="PROSITE" id="PS50039">
    <property type="entry name" value="FORK_HEAD_3"/>
    <property type="match status" value="1"/>
</dbReference>
<dbReference type="SUPFAM" id="SSF46785">
    <property type="entry name" value="Winged helix' DNA-binding domain"/>
    <property type="match status" value="1"/>
</dbReference>
<dbReference type="Gene3D" id="1.10.10.10">
    <property type="entry name" value="Winged helix-like DNA-binding domain superfamily/Winged helix DNA-binding domain"/>
    <property type="match status" value="1"/>
</dbReference>
<dbReference type="InterPro" id="IPR032354">
    <property type="entry name" value="FOXP-CC"/>
</dbReference>
<feature type="compositionally biased region" description="Basic and acidic residues" evidence="12">
    <location>
        <begin position="628"/>
        <end position="656"/>
    </location>
</feature>
<feature type="coiled-coil region" evidence="11">
    <location>
        <begin position="114"/>
        <end position="141"/>
    </location>
</feature>
<feature type="compositionally biased region" description="Polar residues" evidence="12">
    <location>
        <begin position="369"/>
        <end position="380"/>
    </location>
</feature>
<evidence type="ECO:0000256" key="8">
    <source>
        <dbReference type="ARBA" id="ARBA00023163"/>
    </source>
</evidence>
<keyword evidence="2" id="KW-0678">Repressor</keyword>
<feature type="DNA-binding region" description="Fork-head" evidence="10">
    <location>
        <begin position="446"/>
        <end position="540"/>
    </location>
</feature>
<keyword evidence="6" id="KW-0805">Transcription regulation</keyword>
<evidence type="ECO:0000256" key="9">
    <source>
        <dbReference type="ARBA" id="ARBA00023242"/>
    </source>
</evidence>
<dbReference type="GO" id="GO:0000981">
    <property type="term" value="F:DNA-binding transcription factor activity, RNA polymerase II-specific"/>
    <property type="evidence" value="ECO:0007669"/>
    <property type="project" value="TreeGrafter"/>
</dbReference>
<dbReference type="GO" id="GO:0000978">
    <property type="term" value="F:RNA polymerase II cis-regulatory region sequence-specific DNA binding"/>
    <property type="evidence" value="ECO:0007669"/>
    <property type="project" value="TreeGrafter"/>
</dbReference>
<feature type="region of interest" description="Disordered" evidence="12">
    <location>
        <begin position="199"/>
        <end position="259"/>
    </location>
</feature>
<feature type="region of interest" description="Disordered" evidence="12">
    <location>
        <begin position="591"/>
        <end position="656"/>
    </location>
</feature>
<dbReference type="FunFam" id="1.20.5.340:FF:000005">
    <property type="entry name" value="Forkhead box P1, isoform CRA_f"/>
    <property type="match status" value="1"/>
</dbReference>
<dbReference type="Gene3D" id="1.20.5.340">
    <property type="match status" value="1"/>
</dbReference>
<dbReference type="AlphaFoldDB" id="A0AA88L6F0"/>
<comment type="subcellular location">
    <subcellularLocation>
        <location evidence="1 10">Nucleus</location>
    </subcellularLocation>
</comment>
<dbReference type="Pfam" id="PF00250">
    <property type="entry name" value="Forkhead"/>
    <property type="match status" value="1"/>
</dbReference>
<feature type="region of interest" description="Disordered" evidence="12">
    <location>
        <begin position="334"/>
        <end position="400"/>
    </location>
</feature>
<dbReference type="InterPro" id="IPR036388">
    <property type="entry name" value="WH-like_DNA-bd_sf"/>
</dbReference>
<evidence type="ECO:0000256" key="1">
    <source>
        <dbReference type="ARBA" id="ARBA00004123"/>
    </source>
</evidence>
<dbReference type="FunFam" id="1.10.10.10:FF:000010">
    <property type="entry name" value="Forkhead box P2 isoform B"/>
    <property type="match status" value="1"/>
</dbReference>
<dbReference type="InterPro" id="IPR036390">
    <property type="entry name" value="WH_DNA-bd_sf"/>
</dbReference>
<evidence type="ECO:0000256" key="5">
    <source>
        <dbReference type="ARBA" id="ARBA00022833"/>
    </source>
</evidence>
<dbReference type="PRINTS" id="PR00053">
    <property type="entry name" value="FORKHEAD"/>
</dbReference>
<protein>
    <recommendedName>
        <fullName evidence="13">Fork-head domain-containing protein</fullName>
    </recommendedName>
</protein>
<dbReference type="SMART" id="SM00339">
    <property type="entry name" value="FH"/>
    <property type="match status" value="1"/>
</dbReference>
<feature type="domain" description="Fork-head" evidence="13">
    <location>
        <begin position="446"/>
        <end position="540"/>
    </location>
</feature>
<evidence type="ECO:0000313" key="14">
    <source>
        <dbReference type="EMBL" id="KAK2718692.1"/>
    </source>
</evidence>
<gene>
    <name evidence="14" type="ORF">QYM36_005876</name>
</gene>
<dbReference type="InterPro" id="IPR050998">
    <property type="entry name" value="FOXP"/>
</dbReference>
<keyword evidence="4" id="KW-0863">Zinc-finger</keyword>
<dbReference type="CDD" id="cd20065">
    <property type="entry name" value="FH_FOXP2"/>
    <property type="match status" value="1"/>
</dbReference>
<keyword evidence="8" id="KW-0804">Transcription</keyword>
<comment type="caution">
    <text evidence="14">The sequence shown here is derived from an EMBL/GenBank/DDBJ whole genome shotgun (WGS) entry which is preliminary data.</text>
</comment>
<dbReference type="InterPro" id="IPR030456">
    <property type="entry name" value="TF_fork_head_CS_2"/>
</dbReference>
<feature type="region of interest" description="Disordered" evidence="12">
    <location>
        <begin position="61"/>
        <end position="89"/>
    </location>
</feature>
<name>A0AA88L6F0_ARTSF</name>
<dbReference type="GO" id="GO:0005634">
    <property type="term" value="C:nucleus"/>
    <property type="evidence" value="ECO:0007669"/>
    <property type="project" value="UniProtKB-SubCell"/>
</dbReference>
<accession>A0AA88L6F0</accession>
<dbReference type="Pfam" id="PF16159">
    <property type="entry name" value="FOXP-CC"/>
    <property type="match status" value="1"/>
</dbReference>
<evidence type="ECO:0000256" key="4">
    <source>
        <dbReference type="ARBA" id="ARBA00022771"/>
    </source>
</evidence>
<evidence type="ECO:0000256" key="10">
    <source>
        <dbReference type="PROSITE-ProRule" id="PRU00089"/>
    </source>
</evidence>
<sequence>MDKNTVVWSEAQVIPLVNKMESDCEGEGAINLTTTQVRTHSRNSTEHQLHIKDELLIPYQNGIHSSPEPYGAKLDGPHSPSSPVNRTPSLLDGQSTHRPDLIGNIPGFGNNPQVQLAEAGRKQLEGVIQQLQEQLQMNLLQQTFLIQTGSTTADKKSNSPMQALALQQQHLMQHLQLAQRHYLMSLHAALPREAENKMDASVWNSSEEMRKITTTRDNTPSPEPNQEKSSDDMSGSITSRSRTSSEELQDKPNKVEQEKSHPLFGHGLCRWPGCETSCEDFQTFISHLNSEHIIDDRSTAQVRVQMQVVSQLEVQLERERERLQAMMLHLQVNPKGEAEPPNGCKRDTTLANLQPDPSSMLSLPVPPYMSSTLSNLSRGSQGPPPRQHHFMAPPTATCPAPVRRRVSDKANSSMSSGLPYLLDRAGLDVQQEINRNREFYRSADVRPPFTYASLIRQAIVESPEKQLTLNEIYNWFQNTFCYFRRNAATWKNAVRHNLSLHKCFMRVENVKGAVWTVDEAEFYRRRHQRTSSGGNVQARSPTQTMPALYGASFSTTLKSALADGNLNFLQRSANLNGFPFLGLPQKSLAVHSGNDTTSEPPTKISSTGDGDRPISPSRSFDKDDDFEDYKPDRAYNSDDYRDFPEEENFPREKQDAKMDDRAFEFCSVKKEGDPSYDFYRNYESETRVYNGNFSAISNRDFTAMNHLKLEYEREFLQAAKNKTAVPATQTEGQ</sequence>
<evidence type="ECO:0000256" key="12">
    <source>
        <dbReference type="SAM" id="MobiDB-lite"/>
    </source>
</evidence>
<feature type="compositionally biased region" description="Polar residues" evidence="12">
    <location>
        <begin position="593"/>
        <end position="608"/>
    </location>
</feature>
<keyword evidence="15" id="KW-1185">Reference proteome</keyword>
<dbReference type="PANTHER" id="PTHR45796:SF4">
    <property type="entry name" value="FORKHEAD BOX P, ISOFORM C"/>
    <property type="match status" value="1"/>
</dbReference>
<dbReference type="GO" id="GO:0008270">
    <property type="term" value="F:zinc ion binding"/>
    <property type="evidence" value="ECO:0007669"/>
    <property type="project" value="UniProtKB-KW"/>
</dbReference>
<dbReference type="InterPro" id="IPR001766">
    <property type="entry name" value="Fork_head_dom"/>
</dbReference>
<evidence type="ECO:0000256" key="3">
    <source>
        <dbReference type="ARBA" id="ARBA00022723"/>
    </source>
</evidence>
<keyword evidence="3" id="KW-0479">Metal-binding</keyword>